<keyword evidence="3" id="KW-0238">DNA-binding</keyword>
<comment type="similarity">
    <text evidence="1">Belongs to the LysR transcriptional regulatory family.</text>
</comment>
<name>A0A516G8I4_9MICO</name>
<dbReference type="PROSITE" id="PS50931">
    <property type="entry name" value="HTH_LYSR"/>
    <property type="match status" value="1"/>
</dbReference>
<sequence length="304" mass="32620">MDVRHLELLREFAERGSVTAVARATHRTPSAVSQQLQTAQRELGAQLVEPHGRGLRLTEAGELLARRAVDVATVLAEVSADWDAFRHHPTGGVSVMALPSAGEYLLPPALSALAGAGIEITCHDTDVAEADWAELTKDHDIVIGHSLRGRRPPGTAGLVVTRLLREPLDVALPTGHRLAGEQTVQPQDLVDDAWIGVPLGFPFDTVLQAIEAETQATLRVVQRVRDNRLVEAMVAAGHGVALLPRFTTRLRDGVVLRPLGGVDTGRAVLAIQRPDRAARLAVRQVLATIQQVADDLATVAAEPR</sequence>
<dbReference type="SUPFAM" id="SSF46785">
    <property type="entry name" value="Winged helix' DNA-binding domain"/>
    <property type="match status" value="1"/>
</dbReference>
<dbReference type="Pfam" id="PF03466">
    <property type="entry name" value="LysR_substrate"/>
    <property type="match status" value="1"/>
</dbReference>
<dbReference type="PANTHER" id="PTHR30346:SF29">
    <property type="entry name" value="LYSR SUBSTRATE-BINDING"/>
    <property type="match status" value="1"/>
</dbReference>
<evidence type="ECO:0000313" key="7">
    <source>
        <dbReference type="Proteomes" id="UP000315395"/>
    </source>
</evidence>
<evidence type="ECO:0000256" key="4">
    <source>
        <dbReference type="ARBA" id="ARBA00023163"/>
    </source>
</evidence>
<dbReference type="Gene3D" id="1.10.10.10">
    <property type="entry name" value="Winged helix-like DNA-binding domain superfamily/Winged helix DNA-binding domain"/>
    <property type="match status" value="1"/>
</dbReference>
<evidence type="ECO:0000256" key="2">
    <source>
        <dbReference type="ARBA" id="ARBA00023015"/>
    </source>
</evidence>
<dbReference type="InterPro" id="IPR036390">
    <property type="entry name" value="WH_DNA-bd_sf"/>
</dbReference>
<evidence type="ECO:0000313" key="6">
    <source>
        <dbReference type="EMBL" id="QDO87828.1"/>
    </source>
</evidence>
<dbReference type="SUPFAM" id="SSF53850">
    <property type="entry name" value="Periplasmic binding protein-like II"/>
    <property type="match status" value="1"/>
</dbReference>
<dbReference type="KEGG" id="orz:FNH13_05245"/>
<reference evidence="6 7" key="1">
    <citation type="submission" date="2019-07" db="EMBL/GenBank/DDBJ databases">
        <title>complete genome sequencing of Ornithinimicrobium sp. H23M54.</title>
        <authorList>
            <person name="Bae J.-W."/>
            <person name="Lee S.-Y."/>
        </authorList>
    </citation>
    <scope>NUCLEOTIDE SEQUENCE [LARGE SCALE GENOMIC DNA]</scope>
    <source>
        <strain evidence="6 7">H23M54</strain>
    </source>
</reference>
<evidence type="ECO:0000256" key="3">
    <source>
        <dbReference type="ARBA" id="ARBA00023125"/>
    </source>
</evidence>
<organism evidence="6 7">
    <name type="scientific">Ornithinimicrobium ciconiae</name>
    <dbReference type="NCBI Taxonomy" id="2594265"/>
    <lineage>
        <taxon>Bacteria</taxon>
        <taxon>Bacillati</taxon>
        <taxon>Actinomycetota</taxon>
        <taxon>Actinomycetes</taxon>
        <taxon>Micrococcales</taxon>
        <taxon>Ornithinimicrobiaceae</taxon>
        <taxon>Ornithinimicrobium</taxon>
    </lineage>
</organism>
<gene>
    <name evidence="6" type="ORF">FNH13_05245</name>
</gene>
<dbReference type="OrthoDB" id="4131546at2"/>
<protein>
    <submittedName>
        <fullName evidence="6">LysR family transcriptional regulator</fullName>
    </submittedName>
</protein>
<dbReference type="InterPro" id="IPR036388">
    <property type="entry name" value="WH-like_DNA-bd_sf"/>
</dbReference>
<keyword evidence="2" id="KW-0805">Transcription regulation</keyword>
<dbReference type="InterPro" id="IPR000847">
    <property type="entry name" value="LysR_HTH_N"/>
</dbReference>
<keyword evidence="7" id="KW-1185">Reference proteome</keyword>
<evidence type="ECO:0000256" key="1">
    <source>
        <dbReference type="ARBA" id="ARBA00009437"/>
    </source>
</evidence>
<dbReference type="Pfam" id="PF00126">
    <property type="entry name" value="HTH_1"/>
    <property type="match status" value="1"/>
</dbReference>
<dbReference type="RefSeq" id="WP_143782503.1">
    <property type="nucleotide sequence ID" value="NZ_CP041616.1"/>
</dbReference>
<dbReference type="GO" id="GO:0032993">
    <property type="term" value="C:protein-DNA complex"/>
    <property type="evidence" value="ECO:0007669"/>
    <property type="project" value="TreeGrafter"/>
</dbReference>
<dbReference type="AlphaFoldDB" id="A0A516G8I4"/>
<dbReference type="EMBL" id="CP041616">
    <property type="protein sequence ID" value="QDO87828.1"/>
    <property type="molecule type" value="Genomic_DNA"/>
</dbReference>
<dbReference type="PANTHER" id="PTHR30346">
    <property type="entry name" value="TRANSCRIPTIONAL DUAL REGULATOR HCAR-RELATED"/>
    <property type="match status" value="1"/>
</dbReference>
<evidence type="ECO:0000259" key="5">
    <source>
        <dbReference type="PROSITE" id="PS50931"/>
    </source>
</evidence>
<keyword evidence="4" id="KW-0804">Transcription</keyword>
<dbReference type="GO" id="GO:0003700">
    <property type="term" value="F:DNA-binding transcription factor activity"/>
    <property type="evidence" value="ECO:0007669"/>
    <property type="project" value="InterPro"/>
</dbReference>
<accession>A0A516G8I4</accession>
<dbReference type="Proteomes" id="UP000315395">
    <property type="component" value="Chromosome"/>
</dbReference>
<dbReference type="Gene3D" id="3.40.190.10">
    <property type="entry name" value="Periplasmic binding protein-like II"/>
    <property type="match status" value="2"/>
</dbReference>
<feature type="domain" description="HTH lysR-type" evidence="5">
    <location>
        <begin position="1"/>
        <end position="58"/>
    </location>
</feature>
<dbReference type="GO" id="GO:0003677">
    <property type="term" value="F:DNA binding"/>
    <property type="evidence" value="ECO:0007669"/>
    <property type="project" value="UniProtKB-KW"/>
</dbReference>
<dbReference type="InterPro" id="IPR005119">
    <property type="entry name" value="LysR_subst-bd"/>
</dbReference>
<proteinExistence type="inferred from homology"/>